<feature type="transmembrane region" description="Helical" evidence="4">
    <location>
        <begin position="15"/>
        <end position="35"/>
    </location>
</feature>
<reference evidence="6 7" key="1">
    <citation type="submission" date="2018-08" db="EMBL/GenBank/DDBJ databases">
        <title>Meiothermus terrae DSM 26712 genome sequencing project.</title>
        <authorList>
            <person name="Da Costa M.S."/>
            <person name="Albuquerque L."/>
            <person name="Raposo P."/>
            <person name="Froufe H.J.C."/>
            <person name="Barroso C.S."/>
            <person name="Egas C."/>
        </authorList>
    </citation>
    <scope>NUCLEOTIDE SEQUENCE [LARGE SCALE GENOMIC DNA]</scope>
    <source>
        <strain evidence="6 7">DSM 26712</strain>
    </source>
</reference>
<dbReference type="RefSeq" id="WP_119314860.1">
    <property type="nucleotide sequence ID" value="NZ_QXDL01000060.1"/>
</dbReference>
<protein>
    <submittedName>
        <fullName evidence="6">Multidrug resistance protein MdtG</fullName>
    </submittedName>
</protein>
<evidence type="ECO:0000313" key="6">
    <source>
        <dbReference type="EMBL" id="RIH85331.1"/>
    </source>
</evidence>
<evidence type="ECO:0000256" key="1">
    <source>
        <dbReference type="ARBA" id="ARBA00022692"/>
    </source>
</evidence>
<dbReference type="PANTHER" id="PTHR23528">
    <property type="match status" value="1"/>
</dbReference>
<feature type="transmembrane region" description="Helical" evidence="4">
    <location>
        <begin position="255"/>
        <end position="275"/>
    </location>
</feature>
<dbReference type="Gene3D" id="1.20.1250.20">
    <property type="entry name" value="MFS general substrate transporter like domains"/>
    <property type="match status" value="2"/>
</dbReference>
<accession>A0A399ESY8</accession>
<dbReference type="OrthoDB" id="9793283at2"/>
<dbReference type="InterPro" id="IPR020846">
    <property type="entry name" value="MFS_dom"/>
</dbReference>
<feature type="domain" description="Major facilitator superfamily (MFS) profile" evidence="5">
    <location>
        <begin position="8"/>
        <end position="405"/>
    </location>
</feature>
<dbReference type="EMBL" id="QXDL01000060">
    <property type="protein sequence ID" value="RIH85331.1"/>
    <property type="molecule type" value="Genomic_DNA"/>
</dbReference>
<feature type="transmembrane region" description="Helical" evidence="4">
    <location>
        <begin position="287"/>
        <end position="305"/>
    </location>
</feature>
<feature type="transmembrane region" description="Helical" evidence="4">
    <location>
        <begin position="140"/>
        <end position="160"/>
    </location>
</feature>
<dbReference type="InterPro" id="IPR011701">
    <property type="entry name" value="MFS"/>
</dbReference>
<dbReference type="PROSITE" id="PS50850">
    <property type="entry name" value="MFS"/>
    <property type="match status" value="1"/>
</dbReference>
<dbReference type="GO" id="GO:0022857">
    <property type="term" value="F:transmembrane transporter activity"/>
    <property type="evidence" value="ECO:0007669"/>
    <property type="project" value="InterPro"/>
</dbReference>
<dbReference type="Proteomes" id="UP000265715">
    <property type="component" value="Unassembled WGS sequence"/>
</dbReference>
<dbReference type="PANTHER" id="PTHR23528:SF1">
    <property type="entry name" value="MAJOR FACILITATOR SUPERFAMILY (MFS) PROFILE DOMAIN-CONTAINING PROTEIN"/>
    <property type="match status" value="1"/>
</dbReference>
<gene>
    <name evidence="6" type="primary">mdtG</name>
    <name evidence="6" type="ORF">Mterra_01733</name>
</gene>
<dbReference type="InterPro" id="IPR036259">
    <property type="entry name" value="MFS_trans_sf"/>
</dbReference>
<evidence type="ECO:0000256" key="4">
    <source>
        <dbReference type="SAM" id="Phobius"/>
    </source>
</evidence>
<feature type="transmembrane region" description="Helical" evidence="4">
    <location>
        <begin position="166"/>
        <end position="185"/>
    </location>
</feature>
<organism evidence="6 7">
    <name type="scientific">Calidithermus terrae</name>
    <dbReference type="NCBI Taxonomy" id="1408545"/>
    <lineage>
        <taxon>Bacteria</taxon>
        <taxon>Thermotogati</taxon>
        <taxon>Deinococcota</taxon>
        <taxon>Deinococci</taxon>
        <taxon>Thermales</taxon>
        <taxon>Thermaceae</taxon>
        <taxon>Calidithermus</taxon>
    </lineage>
</organism>
<dbReference type="SUPFAM" id="SSF103473">
    <property type="entry name" value="MFS general substrate transporter"/>
    <property type="match status" value="1"/>
</dbReference>
<evidence type="ECO:0000313" key="7">
    <source>
        <dbReference type="Proteomes" id="UP000265715"/>
    </source>
</evidence>
<comment type="caution">
    <text evidence="6">The sequence shown here is derived from an EMBL/GenBank/DDBJ whole genome shotgun (WGS) entry which is preliminary data.</text>
</comment>
<feature type="transmembrane region" description="Helical" evidence="4">
    <location>
        <begin position="380"/>
        <end position="399"/>
    </location>
</feature>
<evidence type="ECO:0000259" key="5">
    <source>
        <dbReference type="PROSITE" id="PS50850"/>
    </source>
</evidence>
<feature type="transmembrane region" description="Helical" evidence="4">
    <location>
        <begin position="78"/>
        <end position="96"/>
    </location>
</feature>
<dbReference type="AlphaFoldDB" id="A0A399ESY8"/>
<keyword evidence="7" id="KW-1185">Reference proteome</keyword>
<proteinExistence type="predicted"/>
<feature type="transmembrane region" description="Helical" evidence="4">
    <location>
        <begin position="47"/>
        <end position="66"/>
    </location>
</feature>
<keyword evidence="3 4" id="KW-0472">Membrane</keyword>
<keyword evidence="2 4" id="KW-1133">Transmembrane helix</keyword>
<feature type="transmembrane region" description="Helical" evidence="4">
    <location>
        <begin position="218"/>
        <end position="235"/>
    </location>
</feature>
<feature type="transmembrane region" description="Helical" evidence="4">
    <location>
        <begin position="349"/>
        <end position="368"/>
    </location>
</feature>
<evidence type="ECO:0000256" key="2">
    <source>
        <dbReference type="ARBA" id="ARBA00022989"/>
    </source>
</evidence>
<dbReference type="Pfam" id="PF07690">
    <property type="entry name" value="MFS_1"/>
    <property type="match status" value="2"/>
</dbReference>
<name>A0A399ESY8_9DEIN</name>
<evidence type="ECO:0000256" key="3">
    <source>
        <dbReference type="ARBA" id="ARBA00023136"/>
    </source>
</evidence>
<keyword evidence="1 4" id="KW-0812">Transmembrane</keyword>
<feature type="transmembrane region" description="Helical" evidence="4">
    <location>
        <begin position="311"/>
        <end position="337"/>
    </location>
</feature>
<sequence length="405" mass="43702">MTPNTTPWFATLSSYWFAASFKWFLIPLVLLPALVDRLVPEGERAARLGLIYGITVVLALVGPPLFGYLSDRVGRRMPFLGIGAVLTAVALVWMAYAPSYTHLLLAYVLLQLSDDLSTGPYSALIPDLVARSRRGVASGWMGALQVSAQLVAGVVGFLVFNLQWQLFAIALVSLAAAALVIRNVGEVPGLKPNPHGLASSLLSPWGNPDFRWVWGTRFLVMLAVFAVQSYLQFYLEDVVRSFEAFGRVFAGEPFQAVAFLGLLIALGAAASAIPAGRASDRQGRKRVIYLAGAGMAAAMLLILLLPRYDLLLVLSVAFGVFYGAYVAVDWALVSDVLRDPRSHATDMGLWQISIVLPQVAAGALGGTLERLNAQAPNSGYTFLFLLAALCFVLGTWLVSRIRAAR</sequence>